<evidence type="ECO:0000256" key="5">
    <source>
        <dbReference type="ARBA" id="ARBA00022741"/>
    </source>
</evidence>
<dbReference type="InterPro" id="IPR013320">
    <property type="entry name" value="ConA-like_dom_sf"/>
</dbReference>
<dbReference type="SMART" id="SM00449">
    <property type="entry name" value="SPRY"/>
    <property type="match status" value="1"/>
</dbReference>
<evidence type="ECO:0000256" key="3">
    <source>
        <dbReference type="ARBA" id="ARBA00022614"/>
    </source>
</evidence>
<dbReference type="RefSeq" id="XP_038843240.1">
    <property type="nucleotide sequence ID" value="XM_038987312.1"/>
</dbReference>
<dbReference type="PROSITE" id="PS51450">
    <property type="entry name" value="LRR"/>
    <property type="match status" value="1"/>
</dbReference>
<dbReference type="RefSeq" id="XP_038843239.1">
    <property type="nucleotide sequence ID" value="XM_038987311.1"/>
</dbReference>
<dbReference type="InterPro" id="IPR003877">
    <property type="entry name" value="SPRY_dom"/>
</dbReference>
<proteinExistence type="predicted"/>
<reference evidence="11 12" key="1">
    <citation type="submission" date="2025-04" db="UniProtKB">
        <authorList>
            <consortium name="RefSeq"/>
        </authorList>
    </citation>
    <scope>IDENTIFICATION</scope>
    <source>
        <tissue evidence="11 12">White muscle</tissue>
    </source>
</reference>
<dbReference type="Proteomes" id="UP000808372">
    <property type="component" value="Unplaced"/>
</dbReference>
<dbReference type="InterPro" id="IPR041267">
    <property type="entry name" value="NLRP_HD2"/>
</dbReference>
<dbReference type="Pfam" id="PF13516">
    <property type="entry name" value="LRR_6"/>
    <property type="match status" value="3"/>
</dbReference>
<keyword evidence="6" id="KW-0067">ATP-binding</keyword>
<dbReference type="Gene3D" id="3.80.10.10">
    <property type="entry name" value="Ribonuclease Inhibitor"/>
    <property type="match status" value="2"/>
</dbReference>
<dbReference type="PANTHER" id="PTHR24106">
    <property type="entry name" value="NACHT, LRR AND CARD DOMAINS-CONTAINING"/>
    <property type="match status" value="1"/>
</dbReference>
<dbReference type="GO" id="GO:0005524">
    <property type="term" value="F:ATP binding"/>
    <property type="evidence" value="ECO:0007669"/>
    <property type="project" value="UniProtKB-KW"/>
</dbReference>
<dbReference type="GO" id="GO:0005737">
    <property type="term" value="C:cytoplasm"/>
    <property type="evidence" value="ECO:0007669"/>
    <property type="project" value="UniProtKB-SubCell"/>
</dbReference>
<dbReference type="Pfam" id="PF17779">
    <property type="entry name" value="WHD_NOD2"/>
    <property type="match status" value="1"/>
</dbReference>
<feature type="region of interest" description="Disordered" evidence="7">
    <location>
        <begin position="158"/>
        <end position="186"/>
    </location>
</feature>
<dbReference type="Pfam" id="PF17776">
    <property type="entry name" value="NLRC4_HD2"/>
    <property type="match status" value="1"/>
</dbReference>
<evidence type="ECO:0000259" key="9">
    <source>
        <dbReference type="PROSITE" id="PS50837"/>
    </source>
</evidence>
<dbReference type="SUPFAM" id="SSF52047">
    <property type="entry name" value="RNI-like"/>
    <property type="match status" value="1"/>
</dbReference>
<evidence type="ECO:0000313" key="11">
    <source>
        <dbReference type="RefSeq" id="XP_038843239.1"/>
    </source>
</evidence>
<keyword evidence="2" id="KW-0963">Cytoplasm</keyword>
<dbReference type="InterPro" id="IPR003879">
    <property type="entry name" value="Butyrophylin_SPRY"/>
</dbReference>
<dbReference type="SMART" id="SM00368">
    <property type="entry name" value="LRR_RI"/>
    <property type="match status" value="3"/>
</dbReference>
<sequence length="1219" mass="138333">MRSMESKLNRLSSRKLKRFKRRLRKKYDISVRRMEVKAIVSVMTDTYRGGARDVVSSILKYVNGRSKRRRRRQDNENDGNLTSTAINEEVDDQQMRIMESKLNRLSSRKLKRFKRRLRKKYDISVRRMEVKAIVSVMTDTYRGGAREVVSSILKHVKGRRKRRRRRQDNENDGNLTSTAINEEVDDQQAMDVTPLSEDNQAGGALVEHTSITATNRSNISAPITTGNSVKRDLIIYYGHDRQTGEDPGPEMVDQMTQPGLVPLNDQSKKKENTIRLKGKIKLALKKKSRSILEGVTQSKSALNKVYTETYMVTCDSATVNKEHEVWQAETAHLQDTSEDSVIKCQDIFKHDKEEPIRCVVTKGVAGIGKTVAVQKFILDWADGIENQHLDLLILLSLWDLNVIKHRQCSLHGLLQVLYPVFKDIDIKLYDDLKILFIIDGLDEIHLPLEFQKNIPISDVLESATLDVILTNLITGRLLPNALLWITSRPVAANQIPPESRDRVTEIRGFNDSQKNVYFTRKISDPLMASHIISGLKSTRSLYIMCHVPLFCWIAATVFQDILGKVGPKSRSLSTTLTELYIHYLVNQTIISFKKYDSTHEDGKENTLFCFKDVIFKLGQLAYHNLLIQNVHFTEQDLKDCGISVKDAAKCPGLCTEVVQLEHGLYPKKLYCFIHLSVQEFLAALYAFHEFENRRIDSVKALIKKKNGSTPIDFLYFLKGALDSALDSKNGHLDLFTRFLVGISHDSSRNLLQGLLGETLSSSEHNKKLIGYIKILKRKSLSPERCINLIHCLLELKDPILQNDNQVPSSDTPLTPFQCSFLAFIFMSEKPEEFDFRNKQTSEDGFYRLAPALRSCSTALLNCCHMTPLLCATVASVLRSPNSCITVLDLGHNNLGDVGVRRLCDGLWNANCKVKTLNLSHNNVGEQGVKELCKVLIRPTLKLLTLDLSCNDLGDLGLESLAFALYERCTLQALRLSGCLITLPETVSSVLVIALRSDPFQMKELDLSYNPLGDIELDFPFQLKLNLEHRGESRNKPGLQKYACELTLDPSTANDFLVLSKGDKKVTRQSKKQWYPITQDRFDKCNQVLCKEGLDKRHYLEVECLHNVHIGMAYKGIERKGTGESVTLGCNANSWTLYASKYKGHAQHKDILHRLQLPKIKAQVPYRVGVFLDWPAGTLSFYMVNQLGTMTHLYTFHTTFTEPLYLGFGLNSLTTTVHLL</sequence>
<dbReference type="Pfam" id="PF13765">
    <property type="entry name" value="PRY"/>
    <property type="match status" value="1"/>
</dbReference>
<dbReference type="KEGG" id="snh:120042480"/>
<dbReference type="SUPFAM" id="SSF49899">
    <property type="entry name" value="Concanavalin A-like lectins/glucanases"/>
    <property type="match status" value="1"/>
</dbReference>
<comment type="subcellular location">
    <subcellularLocation>
        <location evidence="1">Cytoplasm</location>
    </subcellularLocation>
</comment>
<organism evidence="10 12">
    <name type="scientific">Salvelinus namaycush</name>
    <name type="common">Lake trout</name>
    <name type="synonym">Salmo namaycush</name>
    <dbReference type="NCBI Taxonomy" id="8040"/>
    <lineage>
        <taxon>Eukaryota</taxon>
        <taxon>Metazoa</taxon>
        <taxon>Chordata</taxon>
        <taxon>Craniata</taxon>
        <taxon>Vertebrata</taxon>
        <taxon>Euteleostomi</taxon>
        <taxon>Actinopterygii</taxon>
        <taxon>Neopterygii</taxon>
        <taxon>Teleostei</taxon>
        <taxon>Protacanthopterygii</taxon>
        <taxon>Salmoniformes</taxon>
        <taxon>Salmonidae</taxon>
        <taxon>Salmoninae</taxon>
        <taxon>Salvelinus</taxon>
    </lineage>
</organism>
<dbReference type="PROSITE" id="PS50837">
    <property type="entry name" value="NACHT"/>
    <property type="match status" value="1"/>
</dbReference>
<accession>A0A8U0QHK2</accession>
<keyword evidence="3" id="KW-0433">Leucine-rich repeat</keyword>
<dbReference type="GeneID" id="120042480"/>
<feature type="domain" description="B30.2/SPRY" evidence="8">
    <location>
        <begin position="1025"/>
        <end position="1219"/>
    </location>
</feature>
<evidence type="ECO:0000313" key="10">
    <source>
        <dbReference type="Proteomes" id="UP000808372"/>
    </source>
</evidence>
<dbReference type="InterPro" id="IPR007111">
    <property type="entry name" value="NACHT_NTPase"/>
</dbReference>
<dbReference type="Pfam" id="PF05729">
    <property type="entry name" value="NACHT"/>
    <property type="match status" value="1"/>
</dbReference>
<evidence type="ECO:0000259" key="8">
    <source>
        <dbReference type="PROSITE" id="PS50188"/>
    </source>
</evidence>
<evidence type="ECO:0000256" key="1">
    <source>
        <dbReference type="ARBA" id="ARBA00004496"/>
    </source>
</evidence>
<dbReference type="InterPro" id="IPR043136">
    <property type="entry name" value="B30.2/SPRY_sf"/>
</dbReference>
<gene>
    <name evidence="11 12" type="primary">LOC120042480</name>
</gene>
<dbReference type="Pfam" id="PF14484">
    <property type="entry name" value="FISNA"/>
    <property type="match status" value="1"/>
</dbReference>
<dbReference type="Pfam" id="PF00622">
    <property type="entry name" value="SPRY"/>
    <property type="match status" value="1"/>
</dbReference>
<dbReference type="InterPro" id="IPR029495">
    <property type="entry name" value="NACHT-assoc"/>
</dbReference>
<keyword evidence="4" id="KW-0677">Repeat</keyword>
<dbReference type="SMART" id="SM01288">
    <property type="entry name" value="FISNA"/>
    <property type="match status" value="1"/>
</dbReference>
<keyword evidence="10" id="KW-1185">Reference proteome</keyword>
<dbReference type="PRINTS" id="PR01407">
    <property type="entry name" value="BUTYPHLNCDUF"/>
</dbReference>
<name>A0A8U0QHK2_SALNM</name>
<dbReference type="AlphaFoldDB" id="A0A8U0QHK2"/>
<dbReference type="FunFam" id="3.40.50.300:FF:000210">
    <property type="entry name" value="Si:dkey-16p6.1"/>
    <property type="match status" value="1"/>
</dbReference>
<dbReference type="InterPro" id="IPR032675">
    <property type="entry name" value="LRR_dom_sf"/>
</dbReference>
<dbReference type="InterPro" id="IPR051261">
    <property type="entry name" value="NLR"/>
</dbReference>
<feature type="domain" description="NACHT" evidence="9">
    <location>
        <begin position="357"/>
        <end position="489"/>
    </location>
</feature>
<dbReference type="InterPro" id="IPR041075">
    <property type="entry name" value="NOD1/2_WH"/>
</dbReference>
<keyword evidence="5" id="KW-0547">Nucleotide-binding</keyword>
<dbReference type="SMART" id="SM00589">
    <property type="entry name" value="PRY"/>
    <property type="match status" value="1"/>
</dbReference>
<dbReference type="InterPro" id="IPR001870">
    <property type="entry name" value="B30.2/SPRY"/>
</dbReference>
<evidence type="ECO:0000256" key="6">
    <source>
        <dbReference type="ARBA" id="ARBA00022840"/>
    </source>
</evidence>
<dbReference type="PROSITE" id="PS50188">
    <property type="entry name" value="B302_SPRY"/>
    <property type="match status" value="1"/>
</dbReference>
<evidence type="ECO:0000256" key="7">
    <source>
        <dbReference type="SAM" id="MobiDB-lite"/>
    </source>
</evidence>
<dbReference type="Gene3D" id="3.40.50.300">
    <property type="entry name" value="P-loop containing nucleotide triphosphate hydrolases"/>
    <property type="match status" value="1"/>
</dbReference>
<evidence type="ECO:0000256" key="4">
    <source>
        <dbReference type="ARBA" id="ARBA00022737"/>
    </source>
</evidence>
<protein>
    <submittedName>
        <fullName evidence="11 12">NACHT, LRR and PYD domains-containing protein 3-like</fullName>
    </submittedName>
</protein>
<evidence type="ECO:0000256" key="2">
    <source>
        <dbReference type="ARBA" id="ARBA00022490"/>
    </source>
</evidence>
<evidence type="ECO:0000313" key="12">
    <source>
        <dbReference type="RefSeq" id="XP_038843240.1"/>
    </source>
</evidence>
<dbReference type="Gene3D" id="2.60.120.920">
    <property type="match status" value="1"/>
</dbReference>
<dbReference type="InterPro" id="IPR027417">
    <property type="entry name" value="P-loop_NTPase"/>
</dbReference>
<dbReference type="InterPro" id="IPR001611">
    <property type="entry name" value="Leu-rich_rpt"/>
</dbReference>
<dbReference type="InterPro" id="IPR006574">
    <property type="entry name" value="PRY"/>
</dbReference>